<keyword evidence="7" id="KW-0418">Kinase</keyword>
<dbReference type="EC" id="2.7.13.3" evidence="3"/>
<dbReference type="SUPFAM" id="SSF47384">
    <property type="entry name" value="Homodimeric domain of signal transducing histidine kinase"/>
    <property type="match status" value="1"/>
</dbReference>
<dbReference type="InterPro" id="IPR004358">
    <property type="entry name" value="Sig_transdc_His_kin-like_C"/>
</dbReference>
<keyword evidence="6" id="KW-0547">Nucleotide-binding</keyword>
<dbReference type="InterPro" id="IPR003594">
    <property type="entry name" value="HATPase_dom"/>
</dbReference>
<dbReference type="PANTHER" id="PTHR45453">
    <property type="entry name" value="PHOSPHATE REGULON SENSOR PROTEIN PHOR"/>
    <property type="match status" value="1"/>
</dbReference>
<dbReference type="PRINTS" id="PR00344">
    <property type="entry name" value="BCTRLSENSOR"/>
</dbReference>
<dbReference type="SMART" id="SM00388">
    <property type="entry name" value="HisKA"/>
    <property type="match status" value="1"/>
</dbReference>
<feature type="domain" description="Histidine kinase" evidence="11">
    <location>
        <begin position="86"/>
        <end position="293"/>
    </location>
</feature>
<dbReference type="InterPro" id="IPR003661">
    <property type="entry name" value="HisK_dim/P_dom"/>
</dbReference>
<dbReference type="Proteomes" id="UP000288623">
    <property type="component" value="Unassembled WGS sequence"/>
</dbReference>
<evidence type="ECO:0000256" key="7">
    <source>
        <dbReference type="ARBA" id="ARBA00022777"/>
    </source>
</evidence>
<comment type="caution">
    <text evidence="13">The sequence shown here is derived from an EMBL/GenBank/DDBJ whole genome shotgun (WGS) entry which is preliminary data.</text>
</comment>
<dbReference type="PROSITE" id="PS51900">
    <property type="entry name" value="CB"/>
    <property type="match status" value="1"/>
</dbReference>
<dbReference type="EMBL" id="JTFC01000027">
    <property type="protein sequence ID" value="RUS57131.1"/>
    <property type="molecule type" value="Genomic_DNA"/>
</dbReference>
<evidence type="ECO:0000313" key="13">
    <source>
        <dbReference type="EMBL" id="RUS57131.1"/>
    </source>
</evidence>
<dbReference type="SMART" id="SM00387">
    <property type="entry name" value="HATPase_c"/>
    <property type="match status" value="1"/>
</dbReference>
<evidence type="ECO:0000256" key="3">
    <source>
        <dbReference type="ARBA" id="ARBA00012438"/>
    </source>
</evidence>
<evidence type="ECO:0000256" key="1">
    <source>
        <dbReference type="ARBA" id="ARBA00000085"/>
    </source>
</evidence>
<keyword evidence="4" id="KW-0597">Phosphoprotein</keyword>
<dbReference type="OrthoDB" id="9792991at2"/>
<organism evidence="13 14">
    <name type="scientific">Candidatus Kurthia intestinigallinarum</name>
    <dbReference type="NCBI Taxonomy" id="1562256"/>
    <lineage>
        <taxon>Bacteria</taxon>
        <taxon>Bacillati</taxon>
        <taxon>Bacillota</taxon>
        <taxon>Bacilli</taxon>
        <taxon>Bacillales</taxon>
        <taxon>Caryophanaceae</taxon>
        <taxon>Kurthia</taxon>
    </lineage>
</organism>
<gene>
    <name evidence="13" type="ORF">QI30_07680</name>
</gene>
<keyword evidence="5" id="KW-0808">Transferase</keyword>
<dbReference type="InterPro" id="IPR044068">
    <property type="entry name" value="CB"/>
</dbReference>
<keyword evidence="14" id="KW-1185">Reference proteome</keyword>
<dbReference type="RefSeq" id="WP_126990362.1">
    <property type="nucleotide sequence ID" value="NZ_JTFC01000027.1"/>
</dbReference>
<keyword evidence="8" id="KW-0067">ATP-binding</keyword>
<dbReference type="GO" id="GO:0005524">
    <property type="term" value="F:ATP binding"/>
    <property type="evidence" value="ECO:0007669"/>
    <property type="project" value="UniProtKB-KW"/>
</dbReference>
<protein>
    <recommendedName>
        <fullName evidence="3">histidine kinase</fullName>
        <ecNumber evidence="3">2.7.13.3</ecNumber>
    </recommendedName>
</protein>
<accession>A0A433RV08</accession>
<evidence type="ECO:0000256" key="4">
    <source>
        <dbReference type="ARBA" id="ARBA00022553"/>
    </source>
</evidence>
<evidence type="ECO:0000256" key="10">
    <source>
        <dbReference type="PROSITE-ProRule" id="PRU01248"/>
    </source>
</evidence>
<reference evidence="13 14" key="1">
    <citation type="submission" date="2014-11" db="EMBL/GenBank/DDBJ databases">
        <title>Genome sequence and analysis of novel Kurthia sp.</title>
        <authorList>
            <person name="Lawson J.N."/>
            <person name="Gonzalez J.E."/>
            <person name="Rinauldi L."/>
            <person name="Xuan Z."/>
            <person name="Firman A."/>
            <person name="Shaddox L."/>
            <person name="Trudeau A."/>
            <person name="Shah S."/>
            <person name="Reiman D."/>
        </authorList>
    </citation>
    <scope>NUCLEOTIDE SEQUENCE [LARGE SCALE GENOMIC DNA]</scope>
    <source>
        <strain evidence="13 14">3B1D</strain>
    </source>
</reference>
<dbReference type="PROSITE" id="PS50109">
    <property type="entry name" value="HIS_KIN"/>
    <property type="match status" value="1"/>
</dbReference>
<evidence type="ECO:0000256" key="9">
    <source>
        <dbReference type="ARBA" id="ARBA00023012"/>
    </source>
</evidence>
<keyword evidence="9" id="KW-0902">Two-component regulatory system</keyword>
<dbReference type="Gene3D" id="1.10.287.130">
    <property type="match status" value="1"/>
</dbReference>
<comment type="catalytic activity">
    <reaction evidence="1">
        <text>ATP + protein L-histidine = ADP + protein N-phospho-L-histidine.</text>
        <dbReference type="EC" id="2.7.13.3"/>
    </reaction>
</comment>
<keyword evidence="10" id="KW-0238">DNA-binding</keyword>
<dbReference type="InterPro" id="IPR036097">
    <property type="entry name" value="HisK_dim/P_sf"/>
</dbReference>
<dbReference type="GO" id="GO:0016036">
    <property type="term" value="P:cellular response to phosphate starvation"/>
    <property type="evidence" value="ECO:0007669"/>
    <property type="project" value="TreeGrafter"/>
</dbReference>
<dbReference type="Pfam" id="PF02518">
    <property type="entry name" value="HATPase_c"/>
    <property type="match status" value="1"/>
</dbReference>
<evidence type="ECO:0000256" key="5">
    <source>
        <dbReference type="ARBA" id="ARBA00022679"/>
    </source>
</evidence>
<dbReference type="GO" id="GO:0004721">
    <property type="term" value="F:phosphoprotein phosphatase activity"/>
    <property type="evidence" value="ECO:0007669"/>
    <property type="project" value="TreeGrafter"/>
</dbReference>
<evidence type="ECO:0000256" key="8">
    <source>
        <dbReference type="ARBA" id="ARBA00022840"/>
    </source>
</evidence>
<name>A0A433RV08_9BACL</name>
<dbReference type="PANTHER" id="PTHR45453:SF1">
    <property type="entry name" value="PHOSPHATE REGULON SENSOR PROTEIN PHOR"/>
    <property type="match status" value="1"/>
</dbReference>
<proteinExistence type="predicted"/>
<feature type="domain" description="Core-binding (CB)" evidence="12">
    <location>
        <begin position="50"/>
        <end position="140"/>
    </location>
</feature>
<dbReference type="InterPro" id="IPR050351">
    <property type="entry name" value="BphY/WalK/GraS-like"/>
</dbReference>
<comment type="subcellular location">
    <subcellularLocation>
        <location evidence="2">Membrane</location>
    </subcellularLocation>
</comment>
<dbReference type="InterPro" id="IPR005467">
    <property type="entry name" value="His_kinase_dom"/>
</dbReference>
<dbReference type="GO" id="GO:0003677">
    <property type="term" value="F:DNA binding"/>
    <property type="evidence" value="ECO:0007669"/>
    <property type="project" value="UniProtKB-UniRule"/>
</dbReference>
<dbReference type="Gene3D" id="3.30.565.10">
    <property type="entry name" value="Histidine kinase-like ATPase, C-terminal domain"/>
    <property type="match status" value="1"/>
</dbReference>
<evidence type="ECO:0000313" key="14">
    <source>
        <dbReference type="Proteomes" id="UP000288623"/>
    </source>
</evidence>
<evidence type="ECO:0000256" key="6">
    <source>
        <dbReference type="ARBA" id="ARBA00022741"/>
    </source>
</evidence>
<evidence type="ECO:0000259" key="12">
    <source>
        <dbReference type="PROSITE" id="PS51900"/>
    </source>
</evidence>
<evidence type="ECO:0000256" key="2">
    <source>
        <dbReference type="ARBA" id="ARBA00004370"/>
    </source>
</evidence>
<dbReference type="GO" id="GO:0005886">
    <property type="term" value="C:plasma membrane"/>
    <property type="evidence" value="ECO:0007669"/>
    <property type="project" value="TreeGrafter"/>
</dbReference>
<dbReference type="GO" id="GO:0000155">
    <property type="term" value="F:phosphorelay sensor kinase activity"/>
    <property type="evidence" value="ECO:0007669"/>
    <property type="project" value="InterPro"/>
</dbReference>
<dbReference type="AlphaFoldDB" id="A0A433RV08"/>
<dbReference type="SUPFAM" id="SSF55874">
    <property type="entry name" value="ATPase domain of HSP90 chaperone/DNA topoisomerase II/histidine kinase"/>
    <property type="match status" value="1"/>
</dbReference>
<dbReference type="CDD" id="cd00082">
    <property type="entry name" value="HisKA"/>
    <property type="match status" value="1"/>
</dbReference>
<evidence type="ECO:0000259" key="11">
    <source>
        <dbReference type="PROSITE" id="PS50109"/>
    </source>
</evidence>
<dbReference type="InterPro" id="IPR036890">
    <property type="entry name" value="HATPase_C_sf"/>
</dbReference>
<dbReference type="Pfam" id="PF00512">
    <property type="entry name" value="HisKA"/>
    <property type="match status" value="1"/>
</dbReference>
<sequence>MLIYVLLSILILLLFYILSMKQQLRTIQRQLMVRQHTHQNQPLHLQLLHRQLNTLVASWNDVLAHEQQLRQASVQQENYYKEFVSNISHDFRTPLTAIKGSLQLLDVSALDAAQQQKYQIALAHVARLEALLHSFFEYAYVMNQQQTPPLKPVQVDALLTEAIAAHYAAFEQQKMRIEFATIEENVWLLSDDEWLSRIFDNLLQNSLSHSAETLTISLQTTESQCIMTFENPLLQPLKQPPEILFERFYHEQSQSTGLGLAIVRKLVEQLGGSISATATNDSLHFALILPFDKSSSFTKTAEM</sequence>